<organism evidence="1 2">
    <name type="scientific">Panicum virgatum</name>
    <name type="common">Blackwell switchgrass</name>
    <dbReference type="NCBI Taxonomy" id="38727"/>
    <lineage>
        <taxon>Eukaryota</taxon>
        <taxon>Viridiplantae</taxon>
        <taxon>Streptophyta</taxon>
        <taxon>Embryophyta</taxon>
        <taxon>Tracheophyta</taxon>
        <taxon>Spermatophyta</taxon>
        <taxon>Magnoliopsida</taxon>
        <taxon>Liliopsida</taxon>
        <taxon>Poales</taxon>
        <taxon>Poaceae</taxon>
        <taxon>PACMAD clade</taxon>
        <taxon>Panicoideae</taxon>
        <taxon>Panicodae</taxon>
        <taxon>Paniceae</taxon>
        <taxon>Panicinae</taxon>
        <taxon>Panicum</taxon>
        <taxon>Panicum sect. Hiantes</taxon>
    </lineage>
</organism>
<name>A0A8T0MQZ1_PANVG</name>
<proteinExistence type="predicted"/>
<reference evidence="1" key="1">
    <citation type="submission" date="2020-05" db="EMBL/GenBank/DDBJ databases">
        <title>WGS assembly of Panicum virgatum.</title>
        <authorList>
            <person name="Lovell J.T."/>
            <person name="Jenkins J."/>
            <person name="Shu S."/>
            <person name="Juenger T.E."/>
            <person name="Schmutz J."/>
        </authorList>
    </citation>
    <scope>NUCLEOTIDE SEQUENCE</scope>
    <source>
        <strain evidence="1">AP13</strain>
    </source>
</reference>
<dbReference type="Proteomes" id="UP000823388">
    <property type="component" value="Chromosome 9N"/>
</dbReference>
<protein>
    <submittedName>
        <fullName evidence="1">Uncharacterized protein</fullName>
    </submittedName>
</protein>
<dbReference type="EMBL" id="CM029054">
    <property type="protein sequence ID" value="KAG2537819.1"/>
    <property type="molecule type" value="Genomic_DNA"/>
</dbReference>
<evidence type="ECO:0000313" key="2">
    <source>
        <dbReference type="Proteomes" id="UP000823388"/>
    </source>
</evidence>
<gene>
    <name evidence="1" type="ORF">PVAP13_9NG331100</name>
</gene>
<sequence length="150" mass="17494">MGFSHPICVLYTWASVIYMPMSLMLIMQMPSISFCNIYDNDSIMLIMQMSSIRMHEDQILFLPYHSVQIHRKIQSVQVLRNMPSQLVVDQRGNNLMFIMTKKIQKFGVHETNPFLPSELDCNNYEVPSAHHSAGCSFFFVGSMYTWMMHD</sequence>
<dbReference type="AlphaFoldDB" id="A0A8T0MQZ1"/>
<comment type="caution">
    <text evidence="1">The sequence shown here is derived from an EMBL/GenBank/DDBJ whole genome shotgun (WGS) entry which is preliminary data.</text>
</comment>
<keyword evidence="2" id="KW-1185">Reference proteome</keyword>
<evidence type="ECO:0000313" key="1">
    <source>
        <dbReference type="EMBL" id="KAG2537819.1"/>
    </source>
</evidence>
<accession>A0A8T0MQZ1</accession>